<evidence type="ECO:0000256" key="2">
    <source>
        <dbReference type="ARBA" id="ARBA00005896"/>
    </source>
</evidence>
<dbReference type="Gene3D" id="3.60.130.10">
    <property type="entry name" value="Clavaminate synthase-like"/>
    <property type="match status" value="1"/>
</dbReference>
<evidence type="ECO:0000259" key="7">
    <source>
        <dbReference type="Pfam" id="PF02668"/>
    </source>
</evidence>
<gene>
    <name evidence="8" type="ORF">HLH33_08780</name>
</gene>
<evidence type="ECO:0000256" key="4">
    <source>
        <dbReference type="ARBA" id="ARBA00022964"/>
    </source>
</evidence>
<keyword evidence="3" id="KW-0479">Metal-binding</keyword>
<dbReference type="AlphaFoldDB" id="A0A7W4FEV4"/>
<dbReference type="InterPro" id="IPR003819">
    <property type="entry name" value="TauD/TfdA-like"/>
</dbReference>
<evidence type="ECO:0000313" key="8">
    <source>
        <dbReference type="EMBL" id="MBB2156402.1"/>
    </source>
</evidence>
<organism evidence="8 9">
    <name type="scientific">Gluconacetobacter diazotrophicus</name>
    <name type="common">Acetobacter diazotrophicus</name>
    <dbReference type="NCBI Taxonomy" id="33996"/>
    <lineage>
        <taxon>Bacteria</taxon>
        <taxon>Pseudomonadati</taxon>
        <taxon>Pseudomonadota</taxon>
        <taxon>Alphaproteobacteria</taxon>
        <taxon>Acetobacterales</taxon>
        <taxon>Acetobacteraceae</taxon>
        <taxon>Gluconacetobacter</taxon>
    </lineage>
</organism>
<dbReference type="SUPFAM" id="SSF51197">
    <property type="entry name" value="Clavaminate synthase-like"/>
    <property type="match status" value="1"/>
</dbReference>
<name>A0A7W4FEV4_GLUDI</name>
<proteinExistence type="inferred from homology"/>
<dbReference type="RefSeq" id="WP_012228066.1">
    <property type="nucleotide sequence ID" value="NZ_JABEQG010000013.1"/>
</dbReference>
<keyword evidence="5" id="KW-0560">Oxidoreductase</keyword>
<keyword evidence="6" id="KW-0408">Iron</keyword>
<dbReference type="EMBL" id="JABEQG010000013">
    <property type="protein sequence ID" value="MBB2156402.1"/>
    <property type="molecule type" value="Genomic_DNA"/>
</dbReference>
<dbReference type="Proteomes" id="UP000550787">
    <property type="component" value="Unassembled WGS sequence"/>
</dbReference>
<sequence length="318" mass="35765">MSFHPQPSPARPTLTRLGGNIGAEIHGITLSPDLSEQDVAFVYKAMLEYKVIFFRQQSLDSAGQEQLGARFGTLVAHPTVASAKGTNHIFELKAQKGRAANTWHADMTFMATYPKASILRSVHTAPYGGATLWANTATAYQALPQPLQELADKLWAIHTNDDYDHTDLVVERDWDFIRWSANVFAARIFETRHPLVRVHPETGEKSLILGNFVKRLVDFNLPDSRALLDLFLSYVTRPENTITWHWQPGDVAMWDNRAALHRAIADFGDHPRELQRVTLVGDTPVSVDGRKSEQIIDGQPNPRLLLETPYHWTARAEA</sequence>
<dbReference type="GO" id="GO:0016706">
    <property type="term" value="F:2-oxoglutarate-dependent dioxygenase activity"/>
    <property type="evidence" value="ECO:0007669"/>
    <property type="project" value="TreeGrafter"/>
</dbReference>
<evidence type="ECO:0000256" key="3">
    <source>
        <dbReference type="ARBA" id="ARBA00022723"/>
    </source>
</evidence>
<dbReference type="InterPro" id="IPR051323">
    <property type="entry name" value="AtsK-like"/>
</dbReference>
<evidence type="ECO:0000313" key="9">
    <source>
        <dbReference type="Proteomes" id="UP000550787"/>
    </source>
</evidence>
<comment type="caution">
    <text evidence="8">The sequence shown here is derived from an EMBL/GenBank/DDBJ whole genome shotgun (WGS) entry which is preliminary data.</text>
</comment>
<dbReference type="OMA" id="FVDAYPK"/>
<comment type="similarity">
    <text evidence="2">Belongs to the TfdA dioxygenase family.</text>
</comment>
<keyword evidence="4 8" id="KW-0223">Dioxygenase</keyword>
<feature type="domain" description="TauD/TfdA-like" evidence="7">
    <location>
        <begin position="15"/>
        <end position="278"/>
    </location>
</feature>
<dbReference type="InterPro" id="IPR042098">
    <property type="entry name" value="TauD-like_sf"/>
</dbReference>
<accession>A0A7W4FEV4</accession>
<dbReference type="GO" id="GO:0046872">
    <property type="term" value="F:metal ion binding"/>
    <property type="evidence" value="ECO:0007669"/>
    <property type="project" value="UniProtKB-KW"/>
</dbReference>
<dbReference type="PANTHER" id="PTHR30468:SF5">
    <property type="entry name" value="ALPHA-KETOGLUTARATE-DEPENDENT SULFATE ESTER DIOXYGENASE"/>
    <property type="match status" value="1"/>
</dbReference>
<reference evidence="8 9" key="1">
    <citation type="submission" date="2020-04" db="EMBL/GenBank/DDBJ databases">
        <title>Description of novel Gluconacetobacter.</title>
        <authorList>
            <person name="Sombolestani A."/>
        </authorList>
    </citation>
    <scope>NUCLEOTIDE SEQUENCE [LARGE SCALE GENOMIC DNA]</scope>
    <source>
        <strain evidence="8 9">LMG 7603</strain>
    </source>
</reference>
<dbReference type="GO" id="GO:0005737">
    <property type="term" value="C:cytoplasm"/>
    <property type="evidence" value="ECO:0007669"/>
    <property type="project" value="TreeGrafter"/>
</dbReference>
<comment type="cofactor">
    <cofactor evidence="1">
        <name>Fe(2+)</name>
        <dbReference type="ChEBI" id="CHEBI:29033"/>
    </cofactor>
</comment>
<evidence type="ECO:0000256" key="5">
    <source>
        <dbReference type="ARBA" id="ARBA00023002"/>
    </source>
</evidence>
<evidence type="ECO:0000256" key="6">
    <source>
        <dbReference type="ARBA" id="ARBA00023004"/>
    </source>
</evidence>
<dbReference type="PANTHER" id="PTHR30468">
    <property type="entry name" value="ALPHA-KETOGLUTARATE-DEPENDENT SULFONATE DIOXYGENASE"/>
    <property type="match status" value="1"/>
</dbReference>
<protein>
    <submittedName>
        <fullName evidence="8">TauD/TfdA family dioxygenase</fullName>
    </submittedName>
</protein>
<dbReference type="Pfam" id="PF02668">
    <property type="entry name" value="TauD"/>
    <property type="match status" value="1"/>
</dbReference>
<evidence type="ECO:0000256" key="1">
    <source>
        <dbReference type="ARBA" id="ARBA00001954"/>
    </source>
</evidence>